<evidence type="ECO:0000313" key="2">
    <source>
        <dbReference type="EMBL" id="MFD2465052.1"/>
    </source>
</evidence>
<proteinExistence type="predicted"/>
<dbReference type="EMBL" id="JBHUKU010000028">
    <property type="protein sequence ID" value="MFD2465052.1"/>
    <property type="molecule type" value="Genomic_DNA"/>
</dbReference>
<dbReference type="Proteomes" id="UP001597419">
    <property type="component" value="Unassembled WGS sequence"/>
</dbReference>
<evidence type="ECO:0000313" key="3">
    <source>
        <dbReference type="Proteomes" id="UP001597419"/>
    </source>
</evidence>
<dbReference type="PANTHER" id="PTHR37017:SF11">
    <property type="entry name" value="ESTERASE_LIPASE_THIOESTERASE DOMAIN-CONTAINING PROTEIN"/>
    <property type="match status" value="1"/>
</dbReference>
<dbReference type="GO" id="GO:0016787">
    <property type="term" value="F:hydrolase activity"/>
    <property type="evidence" value="ECO:0007669"/>
    <property type="project" value="UniProtKB-KW"/>
</dbReference>
<accession>A0ABW5GVX0</accession>
<organism evidence="2 3">
    <name type="scientific">Amycolatopsis samaneae</name>
    <dbReference type="NCBI Taxonomy" id="664691"/>
    <lineage>
        <taxon>Bacteria</taxon>
        <taxon>Bacillati</taxon>
        <taxon>Actinomycetota</taxon>
        <taxon>Actinomycetes</taxon>
        <taxon>Pseudonocardiales</taxon>
        <taxon>Pseudonocardiaceae</taxon>
        <taxon>Amycolatopsis</taxon>
    </lineage>
</organism>
<dbReference type="InterPro" id="IPR029058">
    <property type="entry name" value="AB_hydrolase_fold"/>
</dbReference>
<gene>
    <name evidence="2" type="ORF">ACFSYJ_40985</name>
</gene>
<feature type="domain" description="AB hydrolase-1" evidence="1">
    <location>
        <begin position="6"/>
        <end position="272"/>
    </location>
</feature>
<reference evidence="3" key="1">
    <citation type="journal article" date="2019" name="Int. J. Syst. Evol. Microbiol.">
        <title>The Global Catalogue of Microorganisms (GCM) 10K type strain sequencing project: providing services to taxonomists for standard genome sequencing and annotation.</title>
        <authorList>
            <consortium name="The Broad Institute Genomics Platform"/>
            <consortium name="The Broad Institute Genome Sequencing Center for Infectious Disease"/>
            <person name="Wu L."/>
            <person name="Ma J."/>
        </authorList>
    </citation>
    <scope>NUCLEOTIDE SEQUENCE [LARGE SCALE GENOMIC DNA]</scope>
    <source>
        <strain evidence="3">CGMCC 4.7643</strain>
    </source>
</reference>
<evidence type="ECO:0000259" key="1">
    <source>
        <dbReference type="Pfam" id="PF12697"/>
    </source>
</evidence>
<keyword evidence="2" id="KW-0378">Hydrolase</keyword>
<dbReference type="Gene3D" id="3.40.50.1820">
    <property type="entry name" value="alpha/beta hydrolase"/>
    <property type="match status" value="1"/>
</dbReference>
<dbReference type="SUPFAM" id="SSF53474">
    <property type="entry name" value="alpha/beta-Hydrolases"/>
    <property type="match status" value="1"/>
</dbReference>
<dbReference type="RefSeq" id="WP_345399101.1">
    <property type="nucleotide sequence ID" value="NZ_BAABHG010000010.1"/>
</dbReference>
<name>A0ABW5GVX0_9PSEU</name>
<dbReference type="InterPro" id="IPR052897">
    <property type="entry name" value="Sec-Metab_Biosynth_Hydrolase"/>
</dbReference>
<dbReference type="PANTHER" id="PTHR37017">
    <property type="entry name" value="AB HYDROLASE-1 DOMAIN-CONTAINING PROTEIN-RELATED"/>
    <property type="match status" value="1"/>
</dbReference>
<dbReference type="Pfam" id="PF12697">
    <property type="entry name" value="Abhydrolase_6"/>
    <property type="match status" value="1"/>
</dbReference>
<protein>
    <submittedName>
        <fullName evidence="2">Alpha/beta fold hydrolase</fullName>
    </submittedName>
</protein>
<comment type="caution">
    <text evidence="2">The sequence shown here is derived from an EMBL/GenBank/DDBJ whole genome shotgun (WGS) entry which is preliminary data.</text>
</comment>
<keyword evidence="3" id="KW-1185">Reference proteome</keyword>
<dbReference type="InterPro" id="IPR000073">
    <property type="entry name" value="AB_hydrolase_1"/>
</dbReference>
<sequence>MSSTYVLVHGSAGNAQSWSAVQQELGLRGHRTVAVDLPGRGAGFSRAYYEQDLKTFATEPSAIAGVTAADMIGHVLEVVRRARAHGPVVLVAHSFGGLVTTGVANAAPELVDRLVYIAAQCPVELAPGAYPRLPEWSGSALFAASEPLLAGDPAVLGCLRLNWRGAGRAQVTALREAIAGELTDDEFRRGLAAMQPDEVLWLDDPEWDHRAEKDTWGRIPRTYVRLTEDRAMPPAAQDRYIREADALTPANPFEVHSVASSHGGFLRRGGEVVTVLDRLG</sequence>